<keyword evidence="1" id="KW-0805">Transcription regulation</keyword>
<dbReference type="SUPFAM" id="SSF48008">
    <property type="entry name" value="GntR ligand-binding domain-like"/>
    <property type="match status" value="1"/>
</dbReference>
<dbReference type="PANTHER" id="PTHR43537:SF44">
    <property type="entry name" value="GNTR FAMILY REGULATORY PROTEIN"/>
    <property type="match status" value="1"/>
</dbReference>
<feature type="domain" description="HTH gntR-type" evidence="5">
    <location>
        <begin position="41"/>
        <end position="108"/>
    </location>
</feature>
<dbReference type="AlphaFoldDB" id="A0AA40MHC8"/>
<protein>
    <submittedName>
        <fullName evidence="6">Bacterial regulatory s, gntR family protein</fullName>
    </submittedName>
</protein>
<evidence type="ECO:0000256" key="2">
    <source>
        <dbReference type="ARBA" id="ARBA00023125"/>
    </source>
</evidence>
<dbReference type="Proteomes" id="UP000030475">
    <property type="component" value="Unassembled WGS sequence"/>
</dbReference>
<dbReference type="PROSITE" id="PS50949">
    <property type="entry name" value="HTH_GNTR"/>
    <property type="match status" value="1"/>
</dbReference>
<keyword evidence="3" id="KW-0804">Transcription</keyword>
<evidence type="ECO:0000313" key="7">
    <source>
        <dbReference type="Proteomes" id="UP000030475"/>
    </source>
</evidence>
<dbReference type="PRINTS" id="PR00035">
    <property type="entry name" value="HTHGNTR"/>
</dbReference>
<dbReference type="InterPro" id="IPR036388">
    <property type="entry name" value="WH-like_DNA-bd_sf"/>
</dbReference>
<dbReference type="InterPro" id="IPR000524">
    <property type="entry name" value="Tscrpt_reg_HTH_GntR"/>
</dbReference>
<dbReference type="Pfam" id="PF07729">
    <property type="entry name" value="FCD"/>
    <property type="match status" value="1"/>
</dbReference>
<feature type="compositionally biased region" description="Low complexity" evidence="4">
    <location>
        <begin position="1"/>
        <end position="20"/>
    </location>
</feature>
<dbReference type="SMART" id="SM00345">
    <property type="entry name" value="HTH_GNTR"/>
    <property type="match status" value="1"/>
</dbReference>
<keyword evidence="2" id="KW-0238">DNA-binding</keyword>
<dbReference type="InterPro" id="IPR036390">
    <property type="entry name" value="WH_DNA-bd_sf"/>
</dbReference>
<dbReference type="GO" id="GO:0003677">
    <property type="term" value="F:DNA binding"/>
    <property type="evidence" value="ECO:0007669"/>
    <property type="project" value="UniProtKB-KW"/>
</dbReference>
<dbReference type="InterPro" id="IPR008920">
    <property type="entry name" value="TF_FadR/GntR_C"/>
</dbReference>
<accession>A0AA40MHC8</accession>
<name>A0AA40MHC8_BURPE</name>
<proteinExistence type="predicted"/>
<dbReference type="EMBL" id="JQIM01000007">
    <property type="protein sequence ID" value="KGX17291.1"/>
    <property type="molecule type" value="Genomic_DNA"/>
</dbReference>
<evidence type="ECO:0000313" key="6">
    <source>
        <dbReference type="EMBL" id="KGX17291.1"/>
    </source>
</evidence>
<feature type="region of interest" description="Disordered" evidence="4">
    <location>
        <begin position="1"/>
        <end position="26"/>
    </location>
</feature>
<dbReference type="GO" id="GO:0003700">
    <property type="term" value="F:DNA-binding transcription factor activity"/>
    <property type="evidence" value="ECO:0007669"/>
    <property type="project" value="InterPro"/>
</dbReference>
<gene>
    <name evidence="6" type="ORF">Y036_5993</name>
</gene>
<evidence type="ECO:0000259" key="5">
    <source>
        <dbReference type="PROSITE" id="PS50949"/>
    </source>
</evidence>
<organism evidence="6 7">
    <name type="scientific">Burkholderia pseudomallei</name>
    <name type="common">Pseudomonas pseudomallei</name>
    <dbReference type="NCBI Taxonomy" id="28450"/>
    <lineage>
        <taxon>Bacteria</taxon>
        <taxon>Pseudomonadati</taxon>
        <taxon>Pseudomonadota</taxon>
        <taxon>Betaproteobacteria</taxon>
        <taxon>Burkholderiales</taxon>
        <taxon>Burkholderiaceae</taxon>
        <taxon>Burkholderia</taxon>
        <taxon>pseudomallei group</taxon>
    </lineage>
</organism>
<dbReference type="Gene3D" id="1.10.10.10">
    <property type="entry name" value="Winged helix-like DNA-binding domain superfamily/Winged helix DNA-binding domain"/>
    <property type="match status" value="1"/>
</dbReference>
<dbReference type="Pfam" id="PF00392">
    <property type="entry name" value="GntR"/>
    <property type="match status" value="1"/>
</dbReference>
<evidence type="ECO:0000256" key="3">
    <source>
        <dbReference type="ARBA" id="ARBA00023163"/>
    </source>
</evidence>
<dbReference type="CDD" id="cd07377">
    <property type="entry name" value="WHTH_GntR"/>
    <property type="match status" value="1"/>
</dbReference>
<dbReference type="Gene3D" id="1.20.120.530">
    <property type="entry name" value="GntR ligand-binding domain-like"/>
    <property type="match status" value="1"/>
</dbReference>
<dbReference type="SUPFAM" id="SSF46785">
    <property type="entry name" value="Winged helix' DNA-binding domain"/>
    <property type="match status" value="1"/>
</dbReference>
<dbReference type="PANTHER" id="PTHR43537">
    <property type="entry name" value="TRANSCRIPTIONAL REGULATOR, GNTR FAMILY"/>
    <property type="match status" value="1"/>
</dbReference>
<dbReference type="RefSeq" id="WP_080302159.1">
    <property type="nucleotide sequence ID" value="NZ_KN323090.1"/>
</dbReference>
<dbReference type="InterPro" id="IPR011711">
    <property type="entry name" value="GntR_C"/>
</dbReference>
<evidence type="ECO:0000256" key="4">
    <source>
        <dbReference type="SAM" id="MobiDB-lite"/>
    </source>
</evidence>
<comment type="caution">
    <text evidence="6">The sequence shown here is derived from an EMBL/GenBank/DDBJ whole genome shotgun (WGS) entry which is preliminary data.</text>
</comment>
<sequence length="270" mass="30120">MNSDALNTLLTPLTADDTANGTTEPARNDWQASSAFADLTRSRVEVSLDLLAGAIVTRSYPDHLLPPQDVLAAEFRVSRTVLREAISRLLARNMVEVRPKSGTRIVDARQWRVIDQEVVRWRHQSKPDPSFQRDLAAVRQLLEPLAAAEAAVYSNDPTRERILAACYRRLAPINRVDYEKYRETLHVAILAASRNQLLRQMTCFAEVRPHADSDGGSTLVDVADGERQAVAQLAAAFRERDAVAAFDAMERVNAWDLTGMRSGHARNDSF</sequence>
<evidence type="ECO:0000256" key="1">
    <source>
        <dbReference type="ARBA" id="ARBA00023015"/>
    </source>
</evidence>
<dbReference type="SMART" id="SM00895">
    <property type="entry name" value="FCD"/>
    <property type="match status" value="1"/>
</dbReference>
<reference evidence="6 7" key="1">
    <citation type="submission" date="2014-08" db="EMBL/GenBank/DDBJ databases">
        <authorList>
            <person name="Bunnell A."/>
            <person name="Chain P.S."/>
            <person name="Chertkov O."/>
            <person name="Currie B.J."/>
            <person name="Daligault H.E."/>
            <person name="Davenport K.W."/>
            <person name="Davis C."/>
            <person name="Gleasner C.D."/>
            <person name="Johnson S.L."/>
            <person name="Kaestli M."/>
            <person name="Koren S."/>
            <person name="Kunde Y.A."/>
            <person name="Mayo M."/>
            <person name="McMurry K.K."/>
            <person name="Price E.P."/>
            <person name="Reitenga K.G."/>
            <person name="Robison R."/>
            <person name="Rosovitz M.J."/>
            <person name="Sarovich D.S."/>
            <person name="Teshima H."/>
        </authorList>
    </citation>
    <scope>NUCLEOTIDE SEQUENCE [LARGE SCALE GENOMIC DNA]</scope>
    <source>
        <strain evidence="6 7">MSHR44</strain>
    </source>
</reference>